<comment type="subcellular location">
    <subcellularLocation>
        <location evidence="1">Nucleus</location>
    </subcellularLocation>
</comment>
<keyword evidence="8" id="KW-1185">Reference proteome</keyword>
<dbReference type="CDD" id="cd00084">
    <property type="entry name" value="HMG-box_SF"/>
    <property type="match status" value="1"/>
</dbReference>
<evidence type="ECO:0000256" key="2">
    <source>
        <dbReference type="ARBA" id="ARBA00023125"/>
    </source>
</evidence>
<dbReference type="EMBL" id="CAJNJA010058786">
    <property type="protein sequence ID" value="CAE7865568.1"/>
    <property type="molecule type" value="Genomic_DNA"/>
</dbReference>
<dbReference type="InterPro" id="IPR031061">
    <property type="entry name" value="HMGB_plant"/>
</dbReference>
<gene>
    <name evidence="7" type="ORF">SNEC2469_LOCUS27689</name>
</gene>
<dbReference type="InterPro" id="IPR009071">
    <property type="entry name" value="HMG_box_dom"/>
</dbReference>
<evidence type="ECO:0000256" key="1">
    <source>
        <dbReference type="ARBA" id="ARBA00004123"/>
    </source>
</evidence>
<dbReference type="OrthoDB" id="1919336at2759"/>
<dbReference type="Gene3D" id="1.10.30.10">
    <property type="entry name" value="High mobility group box domain"/>
    <property type="match status" value="1"/>
</dbReference>
<dbReference type="GO" id="GO:0005634">
    <property type="term" value="C:nucleus"/>
    <property type="evidence" value="ECO:0007669"/>
    <property type="project" value="UniProtKB-SubCell"/>
</dbReference>
<keyword evidence="3 4" id="KW-0539">Nucleus</keyword>
<evidence type="ECO:0000259" key="6">
    <source>
        <dbReference type="PROSITE" id="PS50118"/>
    </source>
</evidence>
<evidence type="ECO:0000256" key="5">
    <source>
        <dbReference type="SAM" id="MobiDB-lite"/>
    </source>
</evidence>
<feature type="DNA-binding region" description="HMG box" evidence="4">
    <location>
        <begin position="96"/>
        <end position="162"/>
    </location>
</feature>
<dbReference type="InterPro" id="IPR036910">
    <property type="entry name" value="HMG_box_dom_sf"/>
</dbReference>
<dbReference type="Proteomes" id="UP000601435">
    <property type="component" value="Unassembled WGS sequence"/>
</dbReference>
<feature type="compositionally biased region" description="Basic residues" evidence="5">
    <location>
        <begin position="76"/>
        <end position="89"/>
    </location>
</feature>
<feature type="region of interest" description="Disordered" evidence="5">
    <location>
        <begin position="68"/>
        <end position="100"/>
    </location>
</feature>
<proteinExistence type="predicted"/>
<comment type="caution">
    <text evidence="7">The sequence shown here is derived from an EMBL/GenBank/DDBJ whole genome shotgun (WGS) entry which is preliminary data.</text>
</comment>
<keyword evidence="2 4" id="KW-0238">DNA-binding</keyword>
<reference evidence="7" key="1">
    <citation type="submission" date="2021-02" db="EMBL/GenBank/DDBJ databases">
        <authorList>
            <person name="Dougan E. K."/>
            <person name="Rhodes N."/>
            <person name="Thang M."/>
            <person name="Chan C."/>
        </authorList>
    </citation>
    <scope>NUCLEOTIDE SEQUENCE</scope>
</reference>
<organism evidence="7 8">
    <name type="scientific">Symbiodinium necroappetens</name>
    <dbReference type="NCBI Taxonomy" id="1628268"/>
    <lineage>
        <taxon>Eukaryota</taxon>
        <taxon>Sar</taxon>
        <taxon>Alveolata</taxon>
        <taxon>Dinophyceae</taxon>
        <taxon>Suessiales</taxon>
        <taxon>Symbiodiniaceae</taxon>
        <taxon>Symbiodinium</taxon>
    </lineage>
</organism>
<feature type="domain" description="HMG box" evidence="6">
    <location>
        <begin position="96"/>
        <end position="162"/>
    </location>
</feature>
<evidence type="ECO:0000313" key="7">
    <source>
        <dbReference type="EMBL" id="CAE7865568.1"/>
    </source>
</evidence>
<evidence type="ECO:0000256" key="3">
    <source>
        <dbReference type="ARBA" id="ARBA00023242"/>
    </source>
</evidence>
<accession>A0A813AFY2</accession>
<evidence type="ECO:0000256" key="4">
    <source>
        <dbReference type="PROSITE-ProRule" id="PRU00267"/>
    </source>
</evidence>
<protein>
    <recommendedName>
        <fullName evidence="6">HMG box domain-containing protein</fullName>
    </recommendedName>
</protein>
<feature type="non-terminal residue" evidence="7">
    <location>
        <position position="1"/>
    </location>
</feature>
<evidence type="ECO:0000313" key="8">
    <source>
        <dbReference type="Proteomes" id="UP000601435"/>
    </source>
</evidence>
<dbReference type="SMART" id="SM00398">
    <property type="entry name" value="HMG"/>
    <property type="match status" value="1"/>
</dbReference>
<name>A0A813AFY2_9DINO</name>
<dbReference type="AlphaFoldDB" id="A0A813AFY2"/>
<dbReference type="SUPFAM" id="SSF47095">
    <property type="entry name" value="HMG-box"/>
    <property type="match status" value="1"/>
</dbReference>
<sequence>SISSIAHVSSIDVFSTLLVRLNENRARIAGSLGEDGKKVTLVSKAAGAEWKTLSDKADYLSKKEAFEQKGGVMPARKSKKAAKAAKAKKTKDPSLPKRPKNAYMLWLDDHRKEITDALGPGQQVKQVAIEAGRRWRMCSDAEKGPYVAKASELKEAYNKQKQ</sequence>
<dbReference type="PANTHER" id="PTHR46261:SF35">
    <property type="entry name" value="HIGH MOBILITY GROUP B PROTEIN 4-RELATED"/>
    <property type="match status" value="1"/>
</dbReference>
<dbReference type="PANTHER" id="PTHR46261">
    <property type="entry name" value="HIGH MOBILITY GROUP B PROTEIN 4-RELATED"/>
    <property type="match status" value="1"/>
</dbReference>
<dbReference type="Pfam" id="PF00505">
    <property type="entry name" value="HMG_box"/>
    <property type="match status" value="1"/>
</dbReference>
<dbReference type="PROSITE" id="PS50118">
    <property type="entry name" value="HMG_BOX_2"/>
    <property type="match status" value="1"/>
</dbReference>
<dbReference type="GO" id="GO:0003677">
    <property type="term" value="F:DNA binding"/>
    <property type="evidence" value="ECO:0007669"/>
    <property type="project" value="UniProtKB-UniRule"/>
</dbReference>